<feature type="domain" description="Response regulatory" evidence="2">
    <location>
        <begin position="5"/>
        <end position="123"/>
    </location>
</feature>
<dbReference type="OrthoDB" id="9918533at2"/>
<dbReference type="SUPFAM" id="SSF52172">
    <property type="entry name" value="CheY-like"/>
    <property type="match status" value="1"/>
</dbReference>
<name>A0A5B9W2Q6_9BACT</name>
<dbReference type="AlphaFoldDB" id="A0A5B9W2Q6"/>
<dbReference type="GO" id="GO:0000160">
    <property type="term" value="P:phosphorelay signal transduction system"/>
    <property type="evidence" value="ECO:0007669"/>
    <property type="project" value="InterPro"/>
</dbReference>
<accession>A0A5B9W2Q6</accession>
<keyword evidence="1" id="KW-0597">Phosphoprotein</keyword>
<reference evidence="3 4" key="1">
    <citation type="submission" date="2019-08" db="EMBL/GenBank/DDBJ databases">
        <title>Deep-cultivation of Planctomycetes and their phenomic and genomic characterization uncovers novel biology.</title>
        <authorList>
            <person name="Wiegand S."/>
            <person name="Jogler M."/>
            <person name="Boedeker C."/>
            <person name="Pinto D."/>
            <person name="Vollmers J."/>
            <person name="Rivas-Marin E."/>
            <person name="Kohn T."/>
            <person name="Peeters S.H."/>
            <person name="Heuer A."/>
            <person name="Rast P."/>
            <person name="Oberbeckmann S."/>
            <person name="Bunk B."/>
            <person name="Jeske O."/>
            <person name="Meyerdierks A."/>
            <person name="Storesund J.E."/>
            <person name="Kallscheuer N."/>
            <person name="Luecker S."/>
            <person name="Lage O.M."/>
            <person name="Pohl T."/>
            <person name="Merkel B.J."/>
            <person name="Hornburger P."/>
            <person name="Mueller R.-W."/>
            <person name="Bruemmer F."/>
            <person name="Labrenz M."/>
            <person name="Spormann A.M."/>
            <person name="Op den Camp H."/>
            <person name="Overmann J."/>
            <person name="Amann R."/>
            <person name="Jetten M.S.M."/>
            <person name="Mascher T."/>
            <person name="Medema M.H."/>
            <person name="Devos D.P."/>
            <person name="Kaster A.-K."/>
            <person name="Ovreas L."/>
            <person name="Rohde M."/>
            <person name="Galperin M.Y."/>
            <person name="Jogler C."/>
        </authorList>
    </citation>
    <scope>NUCLEOTIDE SEQUENCE [LARGE SCALE GENOMIC DNA]</scope>
    <source>
        <strain evidence="3 4">OJF2</strain>
    </source>
</reference>
<organism evidence="3 4">
    <name type="scientific">Aquisphaera giovannonii</name>
    <dbReference type="NCBI Taxonomy" id="406548"/>
    <lineage>
        <taxon>Bacteria</taxon>
        <taxon>Pseudomonadati</taxon>
        <taxon>Planctomycetota</taxon>
        <taxon>Planctomycetia</taxon>
        <taxon>Isosphaerales</taxon>
        <taxon>Isosphaeraceae</taxon>
        <taxon>Aquisphaera</taxon>
    </lineage>
</organism>
<evidence type="ECO:0000259" key="2">
    <source>
        <dbReference type="PROSITE" id="PS50110"/>
    </source>
</evidence>
<dbReference type="InterPro" id="IPR011006">
    <property type="entry name" value="CheY-like_superfamily"/>
</dbReference>
<dbReference type="Gene3D" id="3.40.50.2300">
    <property type="match status" value="1"/>
</dbReference>
<dbReference type="EMBL" id="CP042997">
    <property type="protein sequence ID" value="QEH34361.1"/>
    <property type="molecule type" value="Genomic_DNA"/>
</dbReference>
<protein>
    <recommendedName>
        <fullName evidence="2">Response regulatory domain-containing protein</fullName>
    </recommendedName>
</protein>
<gene>
    <name evidence="3" type="ORF">OJF2_28980</name>
</gene>
<proteinExistence type="predicted"/>
<feature type="modified residue" description="4-aspartylphosphate" evidence="1">
    <location>
        <position position="55"/>
    </location>
</feature>
<evidence type="ECO:0000313" key="3">
    <source>
        <dbReference type="EMBL" id="QEH34361.1"/>
    </source>
</evidence>
<evidence type="ECO:0000256" key="1">
    <source>
        <dbReference type="PROSITE-ProRule" id="PRU00169"/>
    </source>
</evidence>
<evidence type="ECO:0000313" key="4">
    <source>
        <dbReference type="Proteomes" id="UP000324233"/>
    </source>
</evidence>
<dbReference type="RefSeq" id="WP_148594295.1">
    <property type="nucleotide sequence ID" value="NZ_CP042997.1"/>
</dbReference>
<keyword evidence="4" id="KW-1185">Reference proteome</keyword>
<sequence>MRDLTILAVSDDAAWLSLFWSVVRGFTGARLVIARSLEEAGELVDCTLPDMIAIDWSSGDRRWEEMDQLLWSNSILPRQATVLVTDEAYRDDTALELFRAGVDEYLSLLDHPRDLPRILGQWLGRPVAPAPTRAAADPGPVIRLPRVPSAIDEVAVATSA</sequence>
<dbReference type="InterPro" id="IPR001789">
    <property type="entry name" value="Sig_transdc_resp-reg_receiver"/>
</dbReference>
<dbReference type="PROSITE" id="PS50110">
    <property type="entry name" value="RESPONSE_REGULATORY"/>
    <property type="match status" value="1"/>
</dbReference>
<dbReference type="Proteomes" id="UP000324233">
    <property type="component" value="Chromosome"/>
</dbReference>
<dbReference type="KEGG" id="agv:OJF2_28980"/>